<dbReference type="InterPro" id="IPR050187">
    <property type="entry name" value="Lipid_Phosphate_FormReg"/>
</dbReference>
<dbReference type="SUPFAM" id="SSF111331">
    <property type="entry name" value="NAD kinase/diacylglycerol kinase-like"/>
    <property type="match status" value="1"/>
</dbReference>
<dbReference type="InterPro" id="IPR001206">
    <property type="entry name" value="Diacylglycerol_kinase_cat_dom"/>
</dbReference>
<dbReference type="PANTHER" id="PTHR12358">
    <property type="entry name" value="SPHINGOSINE KINASE"/>
    <property type="match status" value="1"/>
</dbReference>
<dbReference type="PROSITE" id="PS50146">
    <property type="entry name" value="DAGK"/>
    <property type="match status" value="1"/>
</dbReference>
<comment type="caution">
    <text evidence="3">The sequence shown here is derived from an EMBL/GenBank/DDBJ whole genome shotgun (WGS) entry which is preliminary data.</text>
</comment>
<dbReference type="EMBL" id="BARS01004197">
    <property type="protein sequence ID" value="GAF74489.1"/>
    <property type="molecule type" value="Genomic_DNA"/>
</dbReference>
<feature type="domain" description="Cyclic nucleotide-binding" evidence="1">
    <location>
        <begin position="44"/>
        <end position="105"/>
    </location>
</feature>
<evidence type="ECO:0008006" key="4">
    <source>
        <dbReference type="Google" id="ProtNLM"/>
    </source>
</evidence>
<dbReference type="InterPro" id="IPR016064">
    <property type="entry name" value="NAD/diacylglycerol_kinase_sf"/>
</dbReference>
<reference evidence="3" key="1">
    <citation type="journal article" date="2014" name="Front. Microbiol.">
        <title>High frequency of phylogenetically diverse reductive dehalogenase-homologous genes in deep subseafloor sedimentary metagenomes.</title>
        <authorList>
            <person name="Kawai M."/>
            <person name="Futagami T."/>
            <person name="Toyoda A."/>
            <person name="Takaki Y."/>
            <person name="Nishi S."/>
            <person name="Hori S."/>
            <person name="Arai W."/>
            <person name="Tsubouchi T."/>
            <person name="Morono Y."/>
            <person name="Uchiyama I."/>
            <person name="Ito T."/>
            <person name="Fujiyama A."/>
            <person name="Inagaki F."/>
            <person name="Takami H."/>
        </authorList>
    </citation>
    <scope>NUCLEOTIDE SEQUENCE</scope>
    <source>
        <strain evidence="3">Expedition CK06-06</strain>
    </source>
</reference>
<dbReference type="AlphaFoldDB" id="X0S0A9"/>
<dbReference type="GO" id="GO:0004143">
    <property type="term" value="F:ATP-dependent diacylglycerol kinase activity"/>
    <property type="evidence" value="ECO:0007669"/>
    <property type="project" value="TreeGrafter"/>
</dbReference>
<evidence type="ECO:0000259" key="2">
    <source>
        <dbReference type="PROSITE" id="PS50146"/>
    </source>
</evidence>
<dbReference type="Gene3D" id="2.60.200.40">
    <property type="match status" value="1"/>
</dbReference>
<evidence type="ECO:0000313" key="3">
    <source>
        <dbReference type="EMBL" id="GAF74489.1"/>
    </source>
</evidence>
<dbReference type="Gene3D" id="3.40.50.10330">
    <property type="entry name" value="Probable inorganic polyphosphate/atp-NAD kinase, domain 1"/>
    <property type="match status" value="1"/>
</dbReference>
<accession>X0S0A9</accession>
<dbReference type="GO" id="GO:0005886">
    <property type="term" value="C:plasma membrane"/>
    <property type="evidence" value="ECO:0007669"/>
    <property type="project" value="TreeGrafter"/>
</dbReference>
<feature type="domain" description="DAGKc" evidence="2">
    <location>
        <begin position="1"/>
        <end position="105"/>
    </location>
</feature>
<dbReference type="InterPro" id="IPR017438">
    <property type="entry name" value="ATP-NAD_kinase_N"/>
</dbReference>
<dbReference type="PROSITE" id="PS50042">
    <property type="entry name" value="CNMP_BINDING_3"/>
    <property type="match status" value="1"/>
</dbReference>
<evidence type="ECO:0000259" key="1">
    <source>
        <dbReference type="PROSITE" id="PS50042"/>
    </source>
</evidence>
<protein>
    <recommendedName>
        <fullName evidence="4">DAGKc domain-containing protein</fullName>
    </recommendedName>
</protein>
<dbReference type="Pfam" id="PF00781">
    <property type="entry name" value="DAGK_cat"/>
    <property type="match status" value="1"/>
</dbReference>
<feature type="non-terminal residue" evidence="3">
    <location>
        <position position="167"/>
    </location>
</feature>
<proteinExistence type="predicted"/>
<dbReference type="InterPro" id="IPR000595">
    <property type="entry name" value="cNMP-bd_dom"/>
</dbReference>
<name>X0S0A9_9ZZZZ</name>
<dbReference type="PANTHER" id="PTHR12358:SF106">
    <property type="entry name" value="LIPID KINASE YEGS"/>
    <property type="match status" value="1"/>
</dbReference>
<sequence>MAGLDCTLVETGASGDAGRAAAAAAVGGCDAVVAAGGDGTVSEVVNGLLAAAGEGPTLPLGILPLGTGNDFAEMAGIPRDLERAAAVVAAGCTRLVDAGRVTYTQSGGSAVTRYFANNCAVAMEPLVTIENTRVRWVSGNARYVVALLRALRKLKAWRMRISWDDGG</sequence>
<organism evidence="3">
    <name type="scientific">marine sediment metagenome</name>
    <dbReference type="NCBI Taxonomy" id="412755"/>
    <lineage>
        <taxon>unclassified sequences</taxon>
        <taxon>metagenomes</taxon>
        <taxon>ecological metagenomes</taxon>
    </lineage>
</organism>
<gene>
    <name evidence="3" type="ORF">S01H1_08179</name>
</gene>
<dbReference type="SMART" id="SM00046">
    <property type="entry name" value="DAGKc"/>
    <property type="match status" value="1"/>
</dbReference>